<dbReference type="GO" id="GO:0009506">
    <property type="term" value="C:plasmodesma"/>
    <property type="evidence" value="ECO:0007669"/>
    <property type="project" value="TreeGrafter"/>
</dbReference>
<name>A0A199UXJ5_ANACO</name>
<reference evidence="6" key="2">
    <citation type="submission" date="2025-04" db="UniProtKB">
        <authorList>
            <consortium name="RefSeq"/>
        </authorList>
    </citation>
    <scope>IDENTIFICATION</scope>
    <source>
        <tissue evidence="6">Leaf</tissue>
    </source>
</reference>
<keyword evidence="5" id="KW-1185">Reference proteome</keyword>
<dbReference type="Proteomes" id="UP000092600">
    <property type="component" value="Unassembled WGS sequence"/>
</dbReference>
<dbReference type="GO" id="GO:0005886">
    <property type="term" value="C:plasma membrane"/>
    <property type="evidence" value="ECO:0007669"/>
    <property type="project" value="TreeGrafter"/>
</dbReference>
<keyword evidence="1" id="KW-1133">Transmembrane helix</keyword>
<dbReference type="Gramene" id="Aco011538.1.mrna1">
    <property type="protein sequence ID" value="Aco011538.1.mrna1"/>
    <property type="gene ID" value="Aco011538.1.path1"/>
</dbReference>
<protein>
    <submittedName>
        <fullName evidence="6">Uncharacterized protein LOC109711970</fullName>
    </submittedName>
</protein>
<dbReference type="Proteomes" id="UP000515123">
    <property type="component" value="Linkage group 6"/>
</dbReference>
<evidence type="ECO:0000313" key="6">
    <source>
        <dbReference type="RefSeq" id="XP_020090948.1"/>
    </source>
</evidence>
<feature type="signal peptide" evidence="2">
    <location>
        <begin position="1"/>
        <end position="24"/>
    </location>
</feature>
<evidence type="ECO:0000256" key="1">
    <source>
        <dbReference type="SAM" id="Phobius"/>
    </source>
</evidence>
<sequence>MALPISPPLFAWFLLMLFLPISSSHVSFQIQRTPIPENDGLITWRRLVAESPSMNISVDNSSFVLAADRTYRKDPLDDFKKYTGGWNISNRHYWASVGFTAAPLFTIALVWFVVFGLVLLLACLCYCCCRRQSYSYSRTAYALSLILLILFTCAAIVGCILLYNGQGKFHASTTTTLDYVVGQANFTVDNLRNFSTSLAAAKAVGVDRVFLPSNVQSNIDEIQTKLNSSANDLANRTLTNSKNIRDVLNSVRLGLIIVAAAMLLLAFLGFLFSILGWQFLVSILVVIGWILVTGTFILCGIFLLLHNVVADTCVAMDEWVTHPHAHTALDDILPCVDVATANESLYRGREVTFQLVNLVNQVIVNVSNGNFPPSAAPLYYNQSGPLMPTLCNPYTQDLNNRTCSAGEVDFNNASQVWRQYECRSAVVSGTEICTTVGRVTPTIYNQMNAAVSVSSGIYQYGPFLVQLEDCTFVRETFTAIHDNNCPGLEKYVKWVYVGLVMVSGAVMLSLIFWLLYARERRHRMRNKQQFMARPGQPPYPLHEK</sequence>
<dbReference type="AlphaFoldDB" id="A0A199UXJ5"/>
<dbReference type="PANTHER" id="PTHR31414">
    <property type="entry name" value="TRANSMEMBRANE PROTEIN DDB_G0292058"/>
    <property type="match status" value="1"/>
</dbReference>
<dbReference type="PANTHER" id="PTHR31414:SF15">
    <property type="entry name" value="PLASMA MEMBRANE FUSION PROTEIN"/>
    <property type="match status" value="1"/>
</dbReference>
<keyword evidence="1" id="KW-0812">Transmembrane</keyword>
<evidence type="ECO:0000313" key="4">
    <source>
        <dbReference type="Proteomes" id="UP000092600"/>
    </source>
</evidence>
<evidence type="ECO:0000313" key="3">
    <source>
        <dbReference type="EMBL" id="OAY69355.1"/>
    </source>
</evidence>
<accession>A0A199UXJ5</accession>
<dbReference type="GeneID" id="109711970"/>
<evidence type="ECO:0000313" key="5">
    <source>
        <dbReference type="Proteomes" id="UP000515123"/>
    </source>
</evidence>
<dbReference type="InterPro" id="IPR040283">
    <property type="entry name" value="DDB_G0292058-like"/>
</dbReference>
<feature type="transmembrane region" description="Helical" evidence="1">
    <location>
        <begin position="494"/>
        <end position="517"/>
    </location>
</feature>
<evidence type="ECO:0000256" key="2">
    <source>
        <dbReference type="SAM" id="SignalP"/>
    </source>
</evidence>
<dbReference type="RefSeq" id="XP_020090948.1">
    <property type="nucleotide sequence ID" value="XM_020235359.1"/>
</dbReference>
<reference evidence="3 4" key="1">
    <citation type="journal article" date="2016" name="DNA Res.">
        <title>The draft genome of MD-2 pineapple using hybrid error correction of long reads.</title>
        <authorList>
            <person name="Redwan R.M."/>
            <person name="Saidin A."/>
            <person name="Kumar S.V."/>
        </authorList>
    </citation>
    <scope>NUCLEOTIDE SEQUENCE [LARGE SCALE GENOMIC DNA]</scope>
    <source>
        <strain evidence="4">cv. MD2</strain>
        <tissue evidence="3">Leaf</tissue>
    </source>
</reference>
<feature type="transmembrane region" description="Helical" evidence="1">
    <location>
        <begin position="141"/>
        <end position="163"/>
    </location>
</feature>
<keyword evidence="2" id="KW-0732">Signal</keyword>
<feature type="chain" id="PRO_5044554498" evidence="2">
    <location>
        <begin position="25"/>
        <end position="544"/>
    </location>
</feature>
<feature type="transmembrane region" description="Helical" evidence="1">
    <location>
        <begin position="251"/>
        <end position="272"/>
    </location>
</feature>
<dbReference type="STRING" id="4615.A0A199UXJ5"/>
<dbReference type="EMBL" id="LSRQ01004444">
    <property type="protein sequence ID" value="OAY69355.1"/>
    <property type="molecule type" value="Genomic_DNA"/>
</dbReference>
<keyword evidence="1" id="KW-0472">Membrane</keyword>
<feature type="transmembrane region" description="Helical" evidence="1">
    <location>
        <begin position="279"/>
        <end position="305"/>
    </location>
</feature>
<proteinExistence type="predicted"/>
<feature type="transmembrane region" description="Helical" evidence="1">
    <location>
        <begin position="104"/>
        <end position="129"/>
    </location>
</feature>
<organism evidence="3 4">
    <name type="scientific">Ananas comosus</name>
    <name type="common">Pineapple</name>
    <name type="synonym">Ananas ananas</name>
    <dbReference type="NCBI Taxonomy" id="4615"/>
    <lineage>
        <taxon>Eukaryota</taxon>
        <taxon>Viridiplantae</taxon>
        <taxon>Streptophyta</taxon>
        <taxon>Embryophyta</taxon>
        <taxon>Tracheophyta</taxon>
        <taxon>Spermatophyta</taxon>
        <taxon>Magnoliopsida</taxon>
        <taxon>Liliopsida</taxon>
        <taxon>Poales</taxon>
        <taxon>Bromeliaceae</taxon>
        <taxon>Bromelioideae</taxon>
        <taxon>Ananas</taxon>
    </lineage>
</organism>
<gene>
    <name evidence="6" type="primary">LOC109711970</name>
    <name evidence="3" type="ORF">ACMD2_01014</name>
</gene>
<dbReference type="OrthoDB" id="1937321at2759"/>